<keyword evidence="3" id="KW-1185">Reference proteome</keyword>
<reference evidence="2" key="1">
    <citation type="submission" date="2023-11" db="EMBL/GenBank/DDBJ databases">
        <authorList>
            <person name="De Vega J J."/>
            <person name="De Vega J J."/>
        </authorList>
    </citation>
    <scope>NUCLEOTIDE SEQUENCE</scope>
</reference>
<name>A0AAD2HJQ9_9AGAR</name>
<organism evidence="2 3">
    <name type="scientific">Mycena citricolor</name>
    <dbReference type="NCBI Taxonomy" id="2018698"/>
    <lineage>
        <taxon>Eukaryota</taxon>
        <taxon>Fungi</taxon>
        <taxon>Dikarya</taxon>
        <taxon>Basidiomycota</taxon>
        <taxon>Agaricomycotina</taxon>
        <taxon>Agaricomycetes</taxon>
        <taxon>Agaricomycetidae</taxon>
        <taxon>Agaricales</taxon>
        <taxon>Marasmiineae</taxon>
        <taxon>Mycenaceae</taxon>
        <taxon>Mycena</taxon>
    </lineage>
</organism>
<feature type="compositionally biased region" description="Basic residues" evidence="1">
    <location>
        <begin position="252"/>
        <end position="261"/>
    </location>
</feature>
<gene>
    <name evidence="2" type="ORF">MYCIT1_LOCUS26116</name>
</gene>
<evidence type="ECO:0000313" key="3">
    <source>
        <dbReference type="Proteomes" id="UP001295794"/>
    </source>
</evidence>
<evidence type="ECO:0000313" key="2">
    <source>
        <dbReference type="EMBL" id="CAK5277236.1"/>
    </source>
</evidence>
<feature type="region of interest" description="Disordered" evidence="1">
    <location>
        <begin position="229"/>
        <end position="261"/>
    </location>
</feature>
<dbReference type="EMBL" id="CAVNYO010000419">
    <property type="protein sequence ID" value="CAK5277236.1"/>
    <property type="molecule type" value="Genomic_DNA"/>
</dbReference>
<dbReference type="AlphaFoldDB" id="A0AAD2HJQ9"/>
<sequence>MTPLPVVVAAEALVAPESTEGANTVEDAAEADPTLFELAELHAIATIAAEGCYLTPDGGYPTAAGPGDLAKISLTFQATAPRSGSKYAGAYTKSFGAVRQIINLARTPGFAYKGTLDGKNARPGFKLQHAPFRIPDPNDEDDKGSYELNEWPVKSVLAREEIQRMEGKYVVDRLCAYDFDGRIIAPEEYMKKLPGASVAITFNMIHYAFTNQKEDTFMADVVKIRVIESQIAPPPSPKKRRPTVPEMDESPKKKKTRASAA</sequence>
<proteinExistence type="predicted"/>
<dbReference type="Proteomes" id="UP001295794">
    <property type="component" value="Unassembled WGS sequence"/>
</dbReference>
<comment type="caution">
    <text evidence="2">The sequence shown here is derived from an EMBL/GenBank/DDBJ whole genome shotgun (WGS) entry which is preliminary data.</text>
</comment>
<protein>
    <submittedName>
        <fullName evidence="2">Uncharacterized protein</fullName>
    </submittedName>
</protein>
<evidence type="ECO:0000256" key="1">
    <source>
        <dbReference type="SAM" id="MobiDB-lite"/>
    </source>
</evidence>
<accession>A0AAD2HJQ9</accession>